<gene>
    <name evidence="7" type="ORF">GSBLH_T00006393001</name>
</gene>
<dbReference type="GO" id="GO:0003743">
    <property type="term" value="F:translation initiation factor activity"/>
    <property type="evidence" value="ECO:0007669"/>
    <property type="project" value="UniProtKB-KW"/>
</dbReference>
<dbReference type="GO" id="GO:0016281">
    <property type="term" value="C:eukaryotic translation initiation factor 4F complex"/>
    <property type="evidence" value="ECO:0007669"/>
    <property type="project" value="TreeGrafter"/>
</dbReference>
<organism evidence="7">
    <name type="scientific">Blastocystis hominis</name>
    <dbReference type="NCBI Taxonomy" id="12968"/>
    <lineage>
        <taxon>Eukaryota</taxon>
        <taxon>Sar</taxon>
        <taxon>Stramenopiles</taxon>
        <taxon>Bigyra</taxon>
        <taxon>Opalozoa</taxon>
        <taxon>Opalinata</taxon>
        <taxon>Blastocystidae</taxon>
        <taxon>Blastocystis</taxon>
    </lineage>
</organism>
<dbReference type="FunCoup" id="D8M205">
    <property type="interactions" value="85"/>
</dbReference>
<evidence type="ECO:0000256" key="2">
    <source>
        <dbReference type="ARBA" id="ARBA00022540"/>
    </source>
</evidence>
<dbReference type="InterPro" id="IPR001040">
    <property type="entry name" value="TIF_eIF_4E"/>
</dbReference>
<sequence length="217" mass="25161">MESQEENFHVLENKWVLSEQYYIENKTDRLKGYENSFEKLCVIGTVETFWCFWKQIPAIADVFFDGTEKIVERTDTSNSSTLVRKCRIIGQCIFKEGIEPKYEDPNNEKGGHLMCVFSKEDHDTLSIFWECVVISLIGESLDNGNNITGARVIDKSNISNNQINYRVEIWFRNWEDEAFKASLLAETEKLLQLCGCTSAKTSIETNDYSKWMTKESK</sequence>
<reference evidence="7" key="1">
    <citation type="submission" date="2010-02" db="EMBL/GenBank/DDBJ databases">
        <title>Sequencing and annotation of the Blastocystis hominis genome.</title>
        <authorList>
            <person name="Wincker P."/>
        </authorList>
    </citation>
    <scope>NUCLEOTIDE SEQUENCE</scope>
    <source>
        <strain evidence="7">Singapore isolate B</strain>
    </source>
</reference>
<comment type="similarity">
    <text evidence="1 6">Belongs to the eukaryotic initiation factor 4E family.</text>
</comment>
<dbReference type="InterPro" id="IPR023398">
    <property type="entry name" value="TIF_eIF4e-like"/>
</dbReference>
<dbReference type="AlphaFoldDB" id="D8M205"/>
<keyword evidence="5 6" id="KW-0648">Protein biosynthesis</keyword>
<dbReference type="EMBL" id="FN668647">
    <property type="protein sequence ID" value="CBK22094.2"/>
    <property type="molecule type" value="Genomic_DNA"/>
</dbReference>
<protein>
    <recommendedName>
        <fullName evidence="9">Eukaryotic translation initiation factor 4E</fullName>
    </recommendedName>
</protein>
<dbReference type="GeneID" id="24922518"/>
<dbReference type="GO" id="GO:0000340">
    <property type="term" value="F:RNA 7-methylguanosine cap binding"/>
    <property type="evidence" value="ECO:0007669"/>
    <property type="project" value="TreeGrafter"/>
</dbReference>
<dbReference type="GO" id="GO:0006417">
    <property type="term" value="P:regulation of translation"/>
    <property type="evidence" value="ECO:0007669"/>
    <property type="project" value="UniProtKB-KW"/>
</dbReference>
<evidence type="ECO:0000256" key="3">
    <source>
        <dbReference type="ARBA" id="ARBA00022845"/>
    </source>
</evidence>
<dbReference type="OrthoDB" id="590761at2759"/>
<keyword evidence="8" id="KW-1185">Reference proteome</keyword>
<evidence type="ECO:0000313" key="8">
    <source>
        <dbReference type="Proteomes" id="UP000008312"/>
    </source>
</evidence>
<dbReference type="Gene3D" id="3.30.760.10">
    <property type="entry name" value="RNA Cap, Translation Initiation Factor Eif4e"/>
    <property type="match status" value="1"/>
</dbReference>
<evidence type="ECO:0000256" key="4">
    <source>
        <dbReference type="ARBA" id="ARBA00022884"/>
    </source>
</evidence>
<accession>D8M205</accession>
<dbReference type="Proteomes" id="UP000008312">
    <property type="component" value="Unassembled WGS sequence"/>
</dbReference>
<dbReference type="InParanoid" id="D8M205"/>
<keyword evidence="2 6" id="KW-0396">Initiation factor</keyword>
<evidence type="ECO:0000313" key="7">
    <source>
        <dbReference type="EMBL" id="CBK22094.2"/>
    </source>
</evidence>
<keyword evidence="3" id="KW-0810">Translation regulation</keyword>
<dbReference type="Pfam" id="PF01652">
    <property type="entry name" value="IF4E"/>
    <property type="match status" value="1"/>
</dbReference>
<dbReference type="OMA" id="DEWTIWE"/>
<evidence type="ECO:0000256" key="6">
    <source>
        <dbReference type="RuleBase" id="RU004374"/>
    </source>
</evidence>
<evidence type="ECO:0008006" key="9">
    <source>
        <dbReference type="Google" id="ProtNLM"/>
    </source>
</evidence>
<dbReference type="PANTHER" id="PTHR11960">
    <property type="entry name" value="EUKARYOTIC TRANSLATION INITIATION FACTOR 4E RELATED"/>
    <property type="match status" value="1"/>
</dbReference>
<evidence type="ECO:0000256" key="5">
    <source>
        <dbReference type="ARBA" id="ARBA00022917"/>
    </source>
</evidence>
<keyword evidence="4 6" id="KW-0694">RNA-binding</keyword>
<proteinExistence type="inferred from homology"/>
<dbReference type="SUPFAM" id="SSF55418">
    <property type="entry name" value="eIF4e-like"/>
    <property type="match status" value="1"/>
</dbReference>
<dbReference type="RefSeq" id="XP_012896142.1">
    <property type="nucleotide sequence ID" value="XM_013040688.1"/>
</dbReference>
<name>D8M205_BLAHO</name>
<dbReference type="PANTHER" id="PTHR11960:SF8">
    <property type="entry name" value="EUKARYOTIC TRANSLATION INITIATION FACTOR 4E1-RELATED"/>
    <property type="match status" value="1"/>
</dbReference>
<evidence type="ECO:0000256" key="1">
    <source>
        <dbReference type="ARBA" id="ARBA00009860"/>
    </source>
</evidence>